<proteinExistence type="predicted"/>
<accession>A0A0U1P352</accession>
<evidence type="ECO:0000313" key="1">
    <source>
        <dbReference type="EMBL" id="CRK84641.1"/>
    </source>
</evidence>
<reference evidence="2" key="1">
    <citation type="submission" date="2015-05" db="EMBL/GenBank/DDBJ databases">
        <authorList>
            <person name="Urmite Genomes"/>
        </authorList>
    </citation>
    <scope>NUCLEOTIDE SEQUENCE [LARGE SCALE GENOMIC DNA]</scope>
    <source>
        <strain evidence="2">LF1</strain>
    </source>
</reference>
<dbReference type="Proteomes" id="UP000199087">
    <property type="component" value="Unassembled WGS sequence"/>
</dbReference>
<gene>
    <name evidence="1" type="ORF">BN000_04686</name>
</gene>
<dbReference type="AlphaFoldDB" id="A0A0U1P352"/>
<protein>
    <submittedName>
        <fullName evidence="1">Exosporium protein C</fullName>
    </submittedName>
</protein>
<organism evidence="1 2">
    <name type="scientific">Neobacillus massiliamazoniensis</name>
    <dbReference type="NCBI Taxonomy" id="1499688"/>
    <lineage>
        <taxon>Bacteria</taxon>
        <taxon>Bacillati</taxon>
        <taxon>Bacillota</taxon>
        <taxon>Bacilli</taxon>
        <taxon>Bacillales</taxon>
        <taxon>Bacillaceae</taxon>
        <taxon>Neobacillus</taxon>
    </lineage>
</organism>
<dbReference type="EMBL" id="CVRB01000005">
    <property type="protein sequence ID" value="CRK84641.1"/>
    <property type="molecule type" value="Genomic_DNA"/>
</dbReference>
<keyword evidence="2" id="KW-1185">Reference proteome</keyword>
<evidence type="ECO:0000313" key="2">
    <source>
        <dbReference type="Proteomes" id="UP000199087"/>
    </source>
</evidence>
<sequence>MIMVRLIDYQATEPISMVNNNNPIAIPHSPNHIVLAAICITIPKNANKNHVELIATVGLRGVSGTSQILFKIFRDGKEIFSAQEGVESDPTSEVNYIATFQAIDTNVKKGSHLYELTAENITNGTEAAVVGPISFSGLAIAHDDEGRDL</sequence>
<name>A0A0U1P352_9BACI</name>